<protein>
    <submittedName>
        <fullName evidence="1">Uncharacterized protein</fullName>
    </submittedName>
</protein>
<evidence type="ECO:0000313" key="2">
    <source>
        <dbReference type="Proteomes" id="UP001210925"/>
    </source>
</evidence>
<dbReference type="EMBL" id="JADGKB010000039">
    <property type="protein sequence ID" value="KAJ3257377.1"/>
    <property type="molecule type" value="Genomic_DNA"/>
</dbReference>
<evidence type="ECO:0000313" key="1">
    <source>
        <dbReference type="EMBL" id="KAJ3257377.1"/>
    </source>
</evidence>
<keyword evidence="2" id="KW-1185">Reference proteome</keyword>
<reference evidence="1" key="1">
    <citation type="submission" date="2020-05" db="EMBL/GenBank/DDBJ databases">
        <title>Phylogenomic resolution of chytrid fungi.</title>
        <authorList>
            <person name="Stajich J.E."/>
            <person name="Amses K."/>
            <person name="Simmons R."/>
            <person name="Seto K."/>
            <person name="Myers J."/>
            <person name="Bonds A."/>
            <person name="Quandt C.A."/>
            <person name="Barry K."/>
            <person name="Liu P."/>
            <person name="Grigoriev I."/>
            <person name="Longcore J.E."/>
            <person name="James T.Y."/>
        </authorList>
    </citation>
    <scope>NUCLEOTIDE SEQUENCE</scope>
    <source>
        <strain evidence="1">PLAUS21</strain>
    </source>
</reference>
<proteinExistence type="predicted"/>
<sequence length="278" mass="30316">MTALAFGKVTKPDFSDGSSSLYVLYSDINCSGTPAGLSNVTTSVECGEYSLEDIILGYQDIRNTFLPPKSIKMYKGTFHLGYPSYHSIQPNDCYTFTSSDISVMESSLAGIGFTATSEPVDGSLCANTASFPAPSYEVLYNNSASLRLYSTTGCQGVPVNVTHPLKECGDDILGFGLQYYANTTHSRTPYLSVKPDAGSNLLIYSPNETWIRLDMNECYDLPVDILKDFAAALNSTNPQNYTLKTESRFCADKIVTSSGQMNLPLLFSLVLALWFIGK</sequence>
<name>A0AAD5Y5Q5_9FUNG</name>
<organism evidence="1 2">
    <name type="scientific">Boothiomyces macroporosus</name>
    <dbReference type="NCBI Taxonomy" id="261099"/>
    <lineage>
        <taxon>Eukaryota</taxon>
        <taxon>Fungi</taxon>
        <taxon>Fungi incertae sedis</taxon>
        <taxon>Chytridiomycota</taxon>
        <taxon>Chytridiomycota incertae sedis</taxon>
        <taxon>Chytridiomycetes</taxon>
        <taxon>Rhizophydiales</taxon>
        <taxon>Terramycetaceae</taxon>
        <taxon>Boothiomyces</taxon>
    </lineage>
</organism>
<gene>
    <name evidence="1" type="ORF">HK103_004597</name>
</gene>
<dbReference type="Proteomes" id="UP001210925">
    <property type="component" value="Unassembled WGS sequence"/>
</dbReference>
<dbReference type="AlphaFoldDB" id="A0AAD5Y5Q5"/>
<comment type="caution">
    <text evidence="1">The sequence shown here is derived from an EMBL/GenBank/DDBJ whole genome shotgun (WGS) entry which is preliminary data.</text>
</comment>
<accession>A0AAD5Y5Q5</accession>